<keyword evidence="3" id="KW-0418">Kinase</keyword>
<dbReference type="Proteomes" id="UP001165270">
    <property type="component" value="Unassembled WGS sequence"/>
</dbReference>
<name>A0ABS9XCW5_9ACTN</name>
<keyword evidence="4" id="KW-1185">Reference proteome</keyword>
<dbReference type="GO" id="GO:0004674">
    <property type="term" value="F:protein serine/threonine kinase activity"/>
    <property type="evidence" value="ECO:0007669"/>
    <property type="project" value="UniProtKB-KW"/>
</dbReference>
<dbReference type="Gene3D" id="3.40.50.1000">
    <property type="entry name" value="HAD superfamily/HAD-like"/>
    <property type="match status" value="1"/>
</dbReference>
<feature type="region of interest" description="Disordered" evidence="2">
    <location>
        <begin position="478"/>
        <end position="497"/>
    </location>
</feature>
<keyword evidence="3" id="KW-0723">Serine/threonine-protein kinase</keyword>
<dbReference type="PANTHER" id="PTHR13037">
    <property type="entry name" value="FORMIN"/>
    <property type="match status" value="1"/>
</dbReference>
<organism evidence="3 4">
    <name type="scientific">Streptomyces spinosisporus</name>
    <dbReference type="NCBI Taxonomy" id="2927582"/>
    <lineage>
        <taxon>Bacteria</taxon>
        <taxon>Bacillati</taxon>
        <taxon>Actinomycetota</taxon>
        <taxon>Actinomycetes</taxon>
        <taxon>Kitasatosporales</taxon>
        <taxon>Streptomycetaceae</taxon>
        <taxon>Streptomyces</taxon>
    </lineage>
</organism>
<sequence>MRGDQLARLADILAEASSGPRPSPRELAELLWLARHMEPHEPDAPRPPGPARQARPAEDRPSPPPQPTPPASPPTPQQQPQPPAPAPPQEPARVPLHLPGSGKGGGTGRPHTTLLAPSPPMLRHPLGLQRALRPLKRRIAAPTGLELDEHATADRIARLGAGPEWWLPIMRPSRERWLCLNLVHDTGPTMPVWRPLIRELHTALAQSGVFRTVTPYRARPDGTVCGDDAPAPVDGRTVTLVISDCMGPQWRRGAAGTLWYRTLRRWARRMPLAVVQPLPEHLWRDTALPTTPGRLTAPHPAAPTTTLRFTPYEPQEIAAVPLPVMEPDPRWLANWAALVAAPGGAELPAAVGLLDRPPDALEDRTDAGLLSSEELVLRFRATASPEAFRLAGHLAVGRPDLPVMRLVHAALEPEPRPQHLAEVILSGMLTTVPGPAGSYAFRDGVRDLLLRSLPRTARSRTTELLERVGGLIDHRAGRAPGEFRASTPAPAGTEPGADGEAFATVGPEVVRRLAGTPVDGLAEQTVPSGPPSPVILFEADDLTGHPEARITLEYAVDRILDRAALAHREVQVRDDGYLVLAPPGSYALPVLVATLRGLADRLAQLPDPPRLRVTFWHTPASGTGVPDLPAEVRTLQDRTTADVLVVISPSWYEEFAASSAALDRPRFRPVLGDAADAPPVAWYHPLHTSGPEPEERDLVTGPFITHDLRRLGIPAPGRTAIVHTQPDGPLTLLNPAQPLGTRPPRRTTYYEVDLTAHQAVHQVSLPSSGRGAFAATVELSWHVVDPVSFVRGETAHVSGRLLDHLLDAAARITRRHPLRRAGAAQRAVNAGLRRWPVPGLAVAYTVQLAAESARLPEPHSPAPRSPSDLLADAETVLLGFDGPVTRLFSAHTAREAVLALLSVVAEHRDPDEALAGRPLPRAAEQDLFPHPLDVLRAFAHDRLGPMLRDRLDQLELQAVPNAPLTHNANVLIRTLHHSGRRVAVVTDVCEQAAHHYLDHYRLPLEGLHGRARDLARLTPDPDCLLRALGSPDAPAATGVLIGSTVAELTAAQQIGLGFIGLARNPTVDQSLREAGCETTVSSLAPLLDVARAL</sequence>
<reference evidence="3" key="1">
    <citation type="submission" date="2022-03" db="EMBL/GenBank/DDBJ databases">
        <title>Streptomyces 7R015 and 7R016 isolated from Barleria lupulina in Thailand.</title>
        <authorList>
            <person name="Kanchanasin P."/>
            <person name="Phongsopitanun W."/>
            <person name="Tanasupawat S."/>
        </authorList>
    </citation>
    <scope>NUCLEOTIDE SEQUENCE</scope>
    <source>
        <strain evidence="3">7R016</strain>
    </source>
</reference>
<dbReference type="InterPro" id="IPR036412">
    <property type="entry name" value="HAD-like_sf"/>
</dbReference>
<feature type="compositionally biased region" description="Pro residues" evidence="2">
    <location>
        <begin position="62"/>
        <end position="90"/>
    </location>
</feature>
<dbReference type="EMBL" id="JALDAX010000003">
    <property type="protein sequence ID" value="MCI3239883.1"/>
    <property type="molecule type" value="Genomic_DNA"/>
</dbReference>
<dbReference type="InterPro" id="IPR047738">
    <property type="entry name" value="SAV_2336-like_N"/>
</dbReference>
<dbReference type="NCBIfam" id="NF041121">
    <property type="entry name" value="SAV_2336_NTERM"/>
    <property type="match status" value="1"/>
</dbReference>
<keyword evidence="3" id="KW-0808">Transferase</keyword>
<accession>A0ABS9XCW5</accession>
<proteinExistence type="predicted"/>
<feature type="region of interest" description="Disordered" evidence="2">
    <location>
        <begin position="13"/>
        <end position="124"/>
    </location>
</feature>
<protein>
    <submittedName>
        <fullName evidence="3">Serine/threonine protein kinase</fullName>
    </submittedName>
</protein>
<feature type="compositionally biased region" description="Basic and acidic residues" evidence="2">
    <location>
        <begin position="35"/>
        <end position="44"/>
    </location>
</feature>
<evidence type="ECO:0000256" key="1">
    <source>
        <dbReference type="ARBA" id="ARBA00022581"/>
    </source>
</evidence>
<dbReference type="InterPro" id="IPR023214">
    <property type="entry name" value="HAD_sf"/>
</dbReference>
<keyword evidence="1" id="KW-0945">Host-virus interaction</keyword>
<gene>
    <name evidence="3" type="ORF">MQN93_09135</name>
</gene>
<dbReference type="SUPFAM" id="SSF56784">
    <property type="entry name" value="HAD-like"/>
    <property type="match status" value="1"/>
</dbReference>
<dbReference type="RefSeq" id="WP_242709051.1">
    <property type="nucleotide sequence ID" value="NZ_JALDAX010000003.1"/>
</dbReference>
<dbReference type="PANTHER" id="PTHR13037:SF24">
    <property type="entry name" value="POLYCOMB PROTEIN PCL-RELATED"/>
    <property type="match status" value="1"/>
</dbReference>
<evidence type="ECO:0000256" key="2">
    <source>
        <dbReference type="SAM" id="MobiDB-lite"/>
    </source>
</evidence>
<evidence type="ECO:0000313" key="4">
    <source>
        <dbReference type="Proteomes" id="UP001165270"/>
    </source>
</evidence>
<comment type="caution">
    <text evidence="3">The sequence shown here is derived from an EMBL/GenBank/DDBJ whole genome shotgun (WGS) entry which is preliminary data.</text>
</comment>
<evidence type="ECO:0000313" key="3">
    <source>
        <dbReference type="EMBL" id="MCI3239883.1"/>
    </source>
</evidence>